<feature type="domain" description="Amidohydrolase 3" evidence="2">
    <location>
        <begin position="46"/>
        <end position="530"/>
    </location>
</feature>
<name>A0A917SPU2_9ACTN</name>
<dbReference type="SUPFAM" id="SSF51338">
    <property type="entry name" value="Composite domain of metallo-dependent hydrolases"/>
    <property type="match status" value="1"/>
</dbReference>
<dbReference type="AlphaFoldDB" id="A0A917SPU2"/>
<comment type="caution">
    <text evidence="3">The sequence shown here is derived from an EMBL/GenBank/DDBJ whole genome shotgun (WGS) entry which is preliminary data.</text>
</comment>
<dbReference type="SUPFAM" id="SSF51556">
    <property type="entry name" value="Metallo-dependent hydrolases"/>
    <property type="match status" value="1"/>
</dbReference>
<protein>
    <submittedName>
        <fullName evidence="3">Amidohydrolase</fullName>
    </submittedName>
</protein>
<dbReference type="RefSeq" id="WP_188940336.1">
    <property type="nucleotide sequence ID" value="NZ_BMNA01000002.1"/>
</dbReference>
<proteinExistence type="predicted"/>
<evidence type="ECO:0000313" key="3">
    <source>
        <dbReference type="EMBL" id="GGL91499.1"/>
    </source>
</evidence>
<gene>
    <name evidence="3" type="ORF">GCM10011594_09090</name>
</gene>
<dbReference type="Pfam" id="PF07969">
    <property type="entry name" value="Amidohydro_3"/>
    <property type="match status" value="1"/>
</dbReference>
<dbReference type="InterPro" id="IPR013108">
    <property type="entry name" value="Amidohydro_3"/>
</dbReference>
<reference evidence="3" key="2">
    <citation type="submission" date="2020-09" db="EMBL/GenBank/DDBJ databases">
        <authorList>
            <person name="Sun Q."/>
            <person name="Zhou Y."/>
        </authorList>
    </citation>
    <scope>NUCLEOTIDE SEQUENCE</scope>
    <source>
        <strain evidence="3">CGMCC 4.7308</strain>
    </source>
</reference>
<feature type="region of interest" description="Disordered" evidence="1">
    <location>
        <begin position="490"/>
        <end position="519"/>
    </location>
</feature>
<dbReference type="EMBL" id="BMNA01000002">
    <property type="protein sequence ID" value="GGL91499.1"/>
    <property type="molecule type" value="Genomic_DNA"/>
</dbReference>
<reference evidence="3" key="1">
    <citation type="journal article" date="2014" name="Int. J. Syst. Evol. Microbiol.">
        <title>Complete genome sequence of Corynebacterium casei LMG S-19264T (=DSM 44701T), isolated from a smear-ripened cheese.</title>
        <authorList>
            <consortium name="US DOE Joint Genome Institute (JGI-PGF)"/>
            <person name="Walter F."/>
            <person name="Albersmeier A."/>
            <person name="Kalinowski J."/>
            <person name="Ruckert C."/>
        </authorList>
    </citation>
    <scope>NUCLEOTIDE SEQUENCE</scope>
    <source>
        <strain evidence="3">CGMCC 4.7308</strain>
    </source>
</reference>
<accession>A0A917SPU2</accession>
<evidence type="ECO:0000256" key="1">
    <source>
        <dbReference type="SAM" id="MobiDB-lite"/>
    </source>
</evidence>
<dbReference type="Gene3D" id="3.10.310.70">
    <property type="match status" value="1"/>
</dbReference>
<sequence length="540" mass="55151">MGVLLLHNGRVHTAADPEATALAVTDGLISWIGGEHGLAAVGPVERTVDLQGALVVPGFVDAHVHSTDAGLALTGLDLSGARSLEHCLQLLAEHAAARPDGVLWGHGWDETSWPGGRLPLRSEIDAAVGDRPAYVTRVDVHSAAVSTALVRTAGAELAGAAGYEAERPLTRDAHHRVRAAAKRLLGPAQRDAAQQAFLAAAAAQGICEVHECASSDAAGRDDLAALLRRAAPVRVRGYLAALVGDPVEAAELLAATGAHALGGDLSVDGAIGSHTAALHEPYRDDPSTGVRYLSDDEILSHLVACATAGVQPGFHAIGDDAVSAVGLGLRRAAERLGGTVHLAAVTPRVEHAEMADAETVAAFAATGAVASVQPLFDREWGGPGGMYERRLGPRAPGMNPFAALAAAGVVLALGSDAPVTPADPWAAVAAAVHHRTPGSGLSPRAALVAHTRGGHRAAGRVDRDAGTVSVGAPADLAVVEAGPLQRPVADPSVARWSTDPRSRVPLLPDLSPDAPRPRPLATVRDGVVVHDPEGLFAAAR</sequence>
<organism evidence="3 4">
    <name type="scientific">Nakamurella endophytica</name>
    <dbReference type="NCBI Taxonomy" id="1748367"/>
    <lineage>
        <taxon>Bacteria</taxon>
        <taxon>Bacillati</taxon>
        <taxon>Actinomycetota</taxon>
        <taxon>Actinomycetes</taxon>
        <taxon>Nakamurellales</taxon>
        <taxon>Nakamurellaceae</taxon>
        <taxon>Nakamurella</taxon>
    </lineage>
</organism>
<dbReference type="InterPro" id="IPR032466">
    <property type="entry name" value="Metal_Hydrolase"/>
</dbReference>
<dbReference type="PANTHER" id="PTHR22642">
    <property type="entry name" value="IMIDAZOLONEPROPIONASE"/>
    <property type="match status" value="1"/>
</dbReference>
<dbReference type="GO" id="GO:0016810">
    <property type="term" value="F:hydrolase activity, acting on carbon-nitrogen (but not peptide) bonds"/>
    <property type="evidence" value="ECO:0007669"/>
    <property type="project" value="InterPro"/>
</dbReference>
<dbReference type="PANTHER" id="PTHR22642:SF2">
    <property type="entry name" value="PROTEIN LONG AFTER FAR-RED 3"/>
    <property type="match status" value="1"/>
</dbReference>
<dbReference type="Gene3D" id="3.20.20.140">
    <property type="entry name" value="Metal-dependent hydrolases"/>
    <property type="match status" value="1"/>
</dbReference>
<dbReference type="Gene3D" id="2.30.40.10">
    <property type="entry name" value="Urease, subunit C, domain 1"/>
    <property type="match status" value="1"/>
</dbReference>
<evidence type="ECO:0000313" key="4">
    <source>
        <dbReference type="Proteomes" id="UP000655208"/>
    </source>
</evidence>
<keyword evidence="4" id="KW-1185">Reference proteome</keyword>
<dbReference type="InterPro" id="IPR011059">
    <property type="entry name" value="Metal-dep_hydrolase_composite"/>
</dbReference>
<evidence type="ECO:0000259" key="2">
    <source>
        <dbReference type="Pfam" id="PF07969"/>
    </source>
</evidence>
<dbReference type="Proteomes" id="UP000655208">
    <property type="component" value="Unassembled WGS sequence"/>
</dbReference>